<feature type="coiled-coil region" evidence="2">
    <location>
        <begin position="131"/>
        <end position="166"/>
    </location>
</feature>
<feature type="coiled-coil region" evidence="2">
    <location>
        <begin position="313"/>
        <end position="340"/>
    </location>
</feature>
<evidence type="ECO:0000256" key="3">
    <source>
        <dbReference type="SAM" id="MobiDB-lite"/>
    </source>
</evidence>
<keyword evidence="1 2" id="KW-0175">Coiled coil</keyword>
<dbReference type="Pfam" id="PF13868">
    <property type="entry name" value="TPH"/>
    <property type="match status" value="1"/>
</dbReference>
<reference evidence="5" key="2">
    <citation type="submission" date="2025-09" db="UniProtKB">
        <authorList>
            <consortium name="Ensembl"/>
        </authorList>
    </citation>
    <scope>IDENTIFICATION</scope>
</reference>
<evidence type="ECO:0000259" key="4">
    <source>
        <dbReference type="Pfam" id="PF13868"/>
    </source>
</evidence>
<dbReference type="Proteomes" id="UP000261540">
    <property type="component" value="Unplaced"/>
</dbReference>
<feature type="region of interest" description="Disordered" evidence="3">
    <location>
        <begin position="216"/>
        <end position="246"/>
    </location>
</feature>
<dbReference type="GO" id="GO:0005879">
    <property type="term" value="C:axonemal microtubule"/>
    <property type="evidence" value="ECO:0007669"/>
    <property type="project" value="TreeGrafter"/>
</dbReference>
<accession>A0A3B3RH34</accession>
<sequence>MVLSSASVVQYGRRKGSAKNTSSKFVEAVCAVNPGIYLICFHVCHHFCNFFYLLRTCTSVNVKDEKMPPVQAPDLRQVTVVPKAEWLRIQDGLNHVDKQNESLKEASKQREILHLRSQEVVKFWPNTIAGKRQKDLEAKKLQKEMEEKEREQIDLEEAKYQQEKRKEAIEKSRMQQYYQTDSVKGLHCALLLSEVLKEREAQLELKLHQLDTRRNADRDTAAQLQSQDQEALERDQRDAKQKRQKNKLIAEGLKQQITEHELIKEQEMLERTREKEELQRLQDLYSLERSRQEQRQREEKKNTMKTHMEHLAKQDVIGAINKQKEEMEEERRRLFASAKEKMMKLRNEKEAEMFREVQSYKEKILEKLAARKQEQVIDEEERITKAVDQKEARLAKEQKERDEKKAAMLDAITSHREAMRQQREEKEREDEQKALEMLFAQKEADREFREKQQLKAQKMKDDCKALQDIHIQQMAERHAKEKLLQKEQMEFDIKNMELLAMQERQFQTYAQGMISAAAETKRKAYPLQKAARQDGRGRLGPILGEPRFLVHDETGVQLPAFVSDTTRVIKGLHATEDIQQSKKRLGFAW</sequence>
<dbReference type="Ensembl" id="ENSPKIT00000042260.1">
    <property type="protein sequence ID" value="ENSPKIP00000017744.1"/>
    <property type="gene ID" value="ENSPKIG00000003541.1"/>
</dbReference>
<keyword evidence="6" id="KW-1185">Reference proteome</keyword>
<name>A0A3B3RH34_9TELE</name>
<reference evidence="5" key="1">
    <citation type="submission" date="2025-08" db="UniProtKB">
        <authorList>
            <consortium name="Ensembl"/>
        </authorList>
    </citation>
    <scope>IDENTIFICATION</scope>
</reference>
<dbReference type="GeneTree" id="ENSGT00940000165303"/>
<organism evidence="5 6">
    <name type="scientific">Paramormyrops kingsleyae</name>
    <dbReference type="NCBI Taxonomy" id="1676925"/>
    <lineage>
        <taxon>Eukaryota</taxon>
        <taxon>Metazoa</taxon>
        <taxon>Chordata</taxon>
        <taxon>Craniata</taxon>
        <taxon>Vertebrata</taxon>
        <taxon>Euteleostomi</taxon>
        <taxon>Actinopterygii</taxon>
        <taxon>Neopterygii</taxon>
        <taxon>Teleostei</taxon>
        <taxon>Osteoglossocephala</taxon>
        <taxon>Osteoglossomorpha</taxon>
        <taxon>Osteoglossiformes</taxon>
        <taxon>Mormyridae</taxon>
        <taxon>Paramormyrops</taxon>
    </lineage>
</organism>
<feature type="coiled-coil region" evidence="2">
    <location>
        <begin position="380"/>
        <end position="469"/>
    </location>
</feature>
<evidence type="ECO:0000256" key="2">
    <source>
        <dbReference type="SAM" id="Coils"/>
    </source>
</evidence>
<evidence type="ECO:0000256" key="1">
    <source>
        <dbReference type="ARBA" id="ARBA00023054"/>
    </source>
</evidence>
<dbReference type="InterPro" id="IPR039986">
    <property type="entry name" value="CFAP210"/>
</dbReference>
<dbReference type="AlphaFoldDB" id="A0A3B3RH34"/>
<dbReference type="PANTHER" id="PTHR28663:SF1">
    <property type="entry name" value="CILIA- AND FLAGELLA- ASSOCIATED PROTEIN 210"/>
    <property type="match status" value="1"/>
</dbReference>
<feature type="compositionally biased region" description="Basic and acidic residues" evidence="3">
    <location>
        <begin position="231"/>
        <end position="241"/>
    </location>
</feature>
<dbReference type="InterPro" id="IPR043597">
    <property type="entry name" value="TPH_dom"/>
</dbReference>
<dbReference type="PANTHER" id="PTHR28663">
    <property type="entry name" value="COILED-COIL DOMAIN-CONTAINING PROTEIN 173"/>
    <property type="match status" value="1"/>
</dbReference>
<dbReference type="STRING" id="1676925.ENSPKIP00000017744"/>
<feature type="domain" description="Trichohyalin-plectin-homology" evidence="4">
    <location>
        <begin position="178"/>
        <end position="522"/>
    </location>
</feature>
<evidence type="ECO:0000313" key="6">
    <source>
        <dbReference type="Proteomes" id="UP000261540"/>
    </source>
</evidence>
<evidence type="ECO:0000313" key="5">
    <source>
        <dbReference type="Ensembl" id="ENSPKIP00000017744.1"/>
    </source>
</evidence>
<proteinExistence type="predicted"/>
<protein>
    <submittedName>
        <fullName evidence="5">Cilia and flagella associated protein 210</fullName>
    </submittedName>
</protein>